<comment type="subcellular location">
    <subcellularLocation>
        <location evidence="1">Cell inner membrane</location>
        <topology evidence="1">Multi-pass membrane protein</topology>
    </subcellularLocation>
</comment>
<dbReference type="STRING" id="282197.SAMN04488517_106124"/>
<feature type="transmembrane region" description="Helical" evidence="2">
    <location>
        <begin position="110"/>
        <end position="129"/>
    </location>
</feature>
<accession>A0A0M6XM66</accession>
<proteinExistence type="predicted"/>
<keyword evidence="1" id="KW-0997">Cell inner membrane</keyword>
<feature type="transmembrane region" description="Helical" evidence="2">
    <location>
        <begin position="417"/>
        <end position="443"/>
    </location>
</feature>
<feature type="transmembrane region" description="Helical" evidence="2">
    <location>
        <begin position="77"/>
        <end position="98"/>
    </location>
</feature>
<sequence length="640" mass="66661">MTSQDINTAEATAAEKLPQTLRERGIAALSLFVGLFVFYTSFFGAFETLVQRAIFVALIACMGVMLFPLGRSRRWRGLGILIDLGMAAWVCVSAGYVIANFTEIMTGLPFAEPLDAWLGFGTLLVILELARRSASLVFPVIVGAMVAYAYFGAAIPGSFGHRGFDVYYITEVMFLSDRGLWGMLVSIASTTLAAFILFGALLLHTGAGQTFFDLSARAGGASPGGAAKIATIASGLFGSISGSSVANIATTGNFTIPLMKRLKYPAPFAAAVEAVASTGGQLAPPIMGTAAFVMAELVGVNYWTIAAVAFIPAFLFYLGVFTTVHLIAKRQGLGRVAQDDLPDWRAALNWRRMAPILAGVGGLAWGIWNGNSIELTACFGMIGIIVAYAIATLTGGGTPREVAATLIRALQDGGKGVVIVGILLVAAQVFVAMVNLTGVGVAVTSQILNLAGDNIWIIAVIMAGVCLIAGMGLPTSAAYVLVAAVFAPVLIQQGLDPLMVHIFVLYYAALSVITPPVCVAVFVAATIADAPWLRVARDTLRLGGTAYALPMLFLAYPGLLLNGGPEAIAHAILSGAVFVLAFAALFAGQPVWRLGIASSGVWIGIAVLALLPGWLPSLAALALLVAAFMPGIAKARPRAV</sequence>
<feature type="domain" description="TRAP C4-dicarboxylate transport system permease DctM subunit" evidence="3">
    <location>
        <begin position="123"/>
        <end position="555"/>
    </location>
</feature>
<organism evidence="4 5">
    <name type="scientific">Jannaschia rubra</name>
    <dbReference type="NCBI Taxonomy" id="282197"/>
    <lineage>
        <taxon>Bacteria</taxon>
        <taxon>Pseudomonadati</taxon>
        <taxon>Pseudomonadota</taxon>
        <taxon>Alphaproteobacteria</taxon>
        <taxon>Rhodobacterales</taxon>
        <taxon>Roseobacteraceae</taxon>
        <taxon>Jannaschia</taxon>
    </lineage>
</organism>
<keyword evidence="2" id="KW-0472">Membrane</keyword>
<feature type="transmembrane region" description="Helical" evidence="2">
    <location>
        <begin position="455"/>
        <end position="473"/>
    </location>
</feature>
<dbReference type="RefSeq" id="WP_055681225.1">
    <property type="nucleotide sequence ID" value="NZ_CXPG01000011.1"/>
</dbReference>
<keyword evidence="2" id="KW-0812">Transmembrane</keyword>
<feature type="transmembrane region" description="Helical" evidence="2">
    <location>
        <begin position="52"/>
        <end position="70"/>
    </location>
</feature>
<reference evidence="4 5" key="1">
    <citation type="submission" date="2015-07" db="EMBL/GenBank/DDBJ databases">
        <authorList>
            <person name="Noorani M."/>
        </authorList>
    </citation>
    <scope>NUCLEOTIDE SEQUENCE [LARGE SCALE GENOMIC DNA]</scope>
    <source>
        <strain evidence="4 5">CECT 5088</strain>
    </source>
</reference>
<dbReference type="OrthoDB" id="9759894at2"/>
<dbReference type="GO" id="GO:0005886">
    <property type="term" value="C:plasma membrane"/>
    <property type="evidence" value="ECO:0007669"/>
    <property type="project" value="UniProtKB-SubCell"/>
</dbReference>
<feature type="transmembrane region" description="Helical" evidence="2">
    <location>
        <begin position="179"/>
        <end position="203"/>
    </location>
</feature>
<dbReference type="InterPro" id="IPR011853">
    <property type="entry name" value="TRAP_DctM-Dct_fused"/>
</dbReference>
<feature type="transmembrane region" description="Helical" evidence="2">
    <location>
        <begin position="567"/>
        <end position="587"/>
    </location>
</feature>
<dbReference type="NCBIfam" id="TIGR02123">
    <property type="entry name" value="TRAP_fused"/>
    <property type="match status" value="1"/>
</dbReference>
<dbReference type="Proteomes" id="UP000048908">
    <property type="component" value="Unassembled WGS sequence"/>
</dbReference>
<keyword evidence="5" id="KW-1185">Reference proteome</keyword>
<dbReference type="GO" id="GO:0022857">
    <property type="term" value="F:transmembrane transporter activity"/>
    <property type="evidence" value="ECO:0007669"/>
    <property type="project" value="UniProtKB-UniRule"/>
</dbReference>
<evidence type="ECO:0000256" key="1">
    <source>
        <dbReference type="RuleBase" id="RU369079"/>
    </source>
</evidence>
<dbReference type="PANTHER" id="PTHR43849:SF2">
    <property type="entry name" value="BLL3936 PROTEIN"/>
    <property type="match status" value="1"/>
</dbReference>
<feature type="transmembrane region" description="Helical" evidence="2">
    <location>
        <begin position="349"/>
        <end position="368"/>
    </location>
</feature>
<keyword evidence="2" id="KW-1133">Transmembrane helix</keyword>
<dbReference type="PANTHER" id="PTHR43849">
    <property type="entry name" value="BLL3936 PROTEIN"/>
    <property type="match status" value="1"/>
</dbReference>
<feature type="transmembrane region" description="Helical" evidence="2">
    <location>
        <begin position="374"/>
        <end position="396"/>
    </location>
</feature>
<dbReference type="Pfam" id="PF06808">
    <property type="entry name" value="DctM"/>
    <property type="match status" value="1"/>
</dbReference>
<feature type="transmembrane region" description="Helical" evidence="2">
    <location>
        <begin position="501"/>
        <end position="528"/>
    </location>
</feature>
<gene>
    <name evidence="4" type="primary">siaT_3</name>
    <name evidence="4" type="ORF">JAN5088_00501</name>
</gene>
<name>A0A0M6XM66_9RHOB</name>
<feature type="transmembrane region" description="Helical" evidence="2">
    <location>
        <begin position="303"/>
        <end position="328"/>
    </location>
</feature>
<keyword evidence="1" id="KW-0813">Transport</keyword>
<protein>
    <submittedName>
        <fullName evidence="4">Neu5Ac permease</fullName>
    </submittedName>
</protein>
<dbReference type="EMBL" id="CXPG01000011">
    <property type="protein sequence ID" value="CTQ31742.1"/>
    <property type="molecule type" value="Genomic_DNA"/>
</dbReference>
<evidence type="ECO:0000313" key="5">
    <source>
        <dbReference type="Proteomes" id="UP000048908"/>
    </source>
</evidence>
<evidence type="ECO:0000313" key="4">
    <source>
        <dbReference type="EMBL" id="CTQ31742.1"/>
    </source>
</evidence>
<feature type="transmembrane region" description="Helical" evidence="2">
    <location>
        <begin position="26"/>
        <end position="46"/>
    </location>
</feature>
<feature type="transmembrane region" description="Helical" evidence="2">
    <location>
        <begin position="540"/>
        <end position="561"/>
    </location>
</feature>
<feature type="transmembrane region" description="Helical" evidence="2">
    <location>
        <begin position="264"/>
        <end position="283"/>
    </location>
</feature>
<dbReference type="InterPro" id="IPR010656">
    <property type="entry name" value="DctM"/>
</dbReference>
<evidence type="ECO:0000259" key="3">
    <source>
        <dbReference type="Pfam" id="PF06808"/>
    </source>
</evidence>
<feature type="transmembrane region" description="Helical" evidence="2">
    <location>
        <begin position="136"/>
        <end position="159"/>
    </location>
</feature>
<comment type="function">
    <text evidence="1">Part of the tripartite ATP-independent periplasmic (TRAP) transport system.</text>
</comment>
<evidence type="ECO:0000256" key="2">
    <source>
        <dbReference type="SAM" id="Phobius"/>
    </source>
</evidence>
<keyword evidence="1" id="KW-1003">Cell membrane</keyword>
<dbReference type="AlphaFoldDB" id="A0A0M6XM66"/>